<evidence type="ECO:0000256" key="1">
    <source>
        <dbReference type="ARBA" id="ARBA00004196"/>
    </source>
</evidence>
<dbReference type="InterPro" id="IPR028082">
    <property type="entry name" value="Peripla_BP_I"/>
</dbReference>
<dbReference type="EMBL" id="JACXAF010000004">
    <property type="protein sequence ID" value="MBD1388630.1"/>
    <property type="molecule type" value="Genomic_DNA"/>
</dbReference>
<comment type="similarity">
    <text evidence="2">Belongs to the bacterial solute-binding protein 2 family.</text>
</comment>
<dbReference type="Gene3D" id="3.40.50.2300">
    <property type="match status" value="2"/>
</dbReference>
<protein>
    <submittedName>
        <fullName evidence="5">Substrate-binding domain-containing protein</fullName>
    </submittedName>
</protein>
<dbReference type="GO" id="GO:0055085">
    <property type="term" value="P:transmembrane transport"/>
    <property type="evidence" value="ECO:0007669"/>
    <property type="project" value="UniProtKB-ARBA"/>
</dbReference>
<evidence type="ECO:0000313" key="6">
    <source>
        <dbReference type="Proteomes" id="UP000638014"/>
    </source>
</evidence>
<gene>
    <name evidence="5" type="ORF">IC617_04240</name>
</gene>
<reference evidence="5" key="1">
    <citation type="submission" date="2020-09" db="EMBL/GenBank/DDBJ databases">
        <title>A novel bacterium of genus Neiella, isolated from South China Sea.</title>
        <authorList>
            <person name="Huang H."/>
            <person name="Mo K."/>
            <person name="Hu Y."/>
        </authorList>
    </citation>
    <scope>NUCLEOTIDE SEQUENCE</scope>
    <source>
        <strain evidence="5">HB171785</strain>
    </source>
</reference>
<feature type="domain" description="Periplasmic binding protein" evidence="4">
    <location>
        <begin position="137"/>
        <end position="302"/>
    </location>
</feature>
<dbReference type="InterPro" id="IPR025997">
    <property type="entry name" value="SBP_2_dom"/>
</dbReference>
<dbReference type="RefSeq" id="WP_191143743.1">
    <property type="nucleotide sequence ID" value="NZ_JACXAF010000004.1"/>
</dbReference>
<evidence type="ECO:0000313" key="5">
    <source>
        <dbReference type="EMBL" id="MBD1388630.1"/>
    </source>
</evidence>
<sequence length="373" mass="42482">MRMTHWIAIGLAIWALALPAWAKPINVLYMPPGTSGYWHDTTIPMPAVAEQLGINLTIMPIKTKDFDYEQSIIEQVTGPNKPDWLIWSQRRLATEQILDVLEQQQIKSIDITSGLFEQVKARIGYPQQRYQQWMAEVVSDEYSGGRSLVNDLIQLKTDQFKADQQQVLRLVGLAGSKRVAATLLKTSAMRSTAEQEKLVELLQVVFINNWGRVDSQRKVQQLFSRYQSIDLFWAANTAIALGAVDQIHAMNFEPDDKPLIASFGWNQDVFQAITNEDIAFSLGGNQFIGAWSLVVLYDMANGYELADIAENNIVQIPFFKATKQNIDDIMPFFQQAAWKQVDIKQFSRKHNPDIQQYNFDFSQLINQSQSSTN</sequence>
<dbReference type="GO" id="GO:0030313">
    <property type="term" value="C:cell envelope"/>
    <property type="evidence" value="ECO:0007669"/>
    <property type="project" value="UniProtKB-SubCell"/>
</dbReference>
<dbReference type="PANTHER" id="PTHR46847">
    <property type="entry name" value="D-ALLOSE-BINDING PERIPLASMIC PROTEIN-RELATED"/>
    <property type="match status" value="1"/>
</dbReference>
<comment type="subcellular location">
    <subcellularLocation>
        <location evidence="1">Cell envelope</location>
    </subcellularLocation>
</comment>
<comment type="caution">
    <text evidence="5">The sequence shown here is derived from an EMBL/GenBank/DDBJ whole genome shotgun (WGS) entry which is preliminary data.</text>
</comment>
<dbReference type="Pfam" id="PF13407">
    <property type="entry name" value="Peripla_BP_4"/>
    <property type="match status" value="1"/>
</dbReference>
<dbReference type="SUPFAM" id="SSF53822">
    <property type="entry name" value="Periplasmic binding protein-like I"/>
    <property type="match status" value="1"/>
</dbReference>
<dbReference type="Proteomes" id="UP000638014">
    <property type="component" value="Unassembled WGS sequence"/>
</dbReference>
<evidence type="ECO:0000256" key="2">
    <source>
        <dbReference type="ARBA" id="ARBA00007639"/>
    </source>
</evidence>
<dbReference type="AlphaFoldDB" id="A0A8J6R261"/>
<name>A0A8J6R261_9GAMM</name>
<keyword evidence="3" id="KW-0732">Signal</keyword>
<keyword evidence="6" id="KW-1185">Reference proteome</keyword>
<evidence type="ECO:0000256" key="3">
    <source>
        <dbReference type="ARBA" id="ARBA00022729"/>
    </source>
</evidence>
<evidence type="ECO:0000259" key="4">
    <source>
        <dbReference type="Pfam" id="PF13407"/>
    </source>
</evidence>
<dbReference type="PANTHER" id="PTHR46847:SF2">
    <property type="entry name" value="ABC TRANSPORTER SUGAR-BINDING PROTEIN"/>
    <property type="match status" value="1"/>
</dbReference>
<organism evidence="5 6">
    <name type="scientific">Neiella litorisoli</name>
    <dbReference type="NCBI Taxonomy" id="2771431"/>
    <lineage>
        <taxon>Bacteria</taxon>
        <taxon>Pseudomonadati</taxon>
        <taxon>Pseudomonadota</taxon>
        <taxon>Gammaproteobacteria</taxon>
        <taxon>Alteromonadales</taxon>
        <taxon>Echinimonadaceae</taxon>
        <taxon>Neiella</taxon>
    </lineage>
</organism>
<dbReference type="GO" id="GO:0030246">
    <property type="term" value="F:carbohydrate binding"/>
    <property type="evidence" value="ECO:0007669"/>
    <property type="project" value="UniProtKB-ARBA"/>
</dbReference>
<proteinExistence type="inferred from homology"/>
<accession>A0A8J6R261</accession>